<organism evidence="2 3">
    <name type="scientific">Microbulbifer variabilis</name>
    <dbReference type="NCBI Taxonomy" id="266805"/>
    <lineage>
        <taxon>Bacteria</taxon>
        <taxon>Pseudomonadati</taxon>
        <taxon>Pseudomonadota</taxon>
        <taxon>Gammaproteobacteria</taxon>
        <taxon>Cellvibrionales</taxon>
        <taxon>Microbulbiferaceae</taxon>
        <taxon>Microbulbifer</taxon>
    </lineage>
</organism>
<protein>
    <submittedName>
        <fullName evidence="2">Beta-lactamase family protein</fullName>
    </submittedName>
</protein>
<dbReference type="InterPro" id="IPR001466">
    <property type="entry name" value="Beta-lactam-related"/>
</dbReference>
<proteinExistence type="predicted"/>
<dbReference type="Proteomes" id="UP001055658">
    <property type="component" value="Chromosome"/>
</dbReference>
<dbReference type="InterPro" id="IPR052794">
    <property type="entry name" value="Mito_Ser_Protease_LACTB"/>
</dbReference>
<gene>
    <name evidence="2" type="ORF">MJO52_08740</name>
</gene>
<dbReference type="Pfam" id="PF00144">
    <property type="entry name" value="Beta-lactamase"/>
    <property type="match status" value="1"/>
</dbReference>
<evidence type="ECO:0000259" key="1">
    <source>
        <dbReference type="Pfam" id="PF00144"/>
    </source>
</evidence>
<evidence type="ECO:0000313" key="3">
    <source>
        <dbReference type="Proteomes" id="UP001055658"/>
    </source>
</evidence>
<dbReference type="EMBL" id="CP092418">
    <property type="protein sequence ID" value="USD23207.1"/>
    <property type="molecule type" value="Genomic_DNA"/>
</dbReference>
<dbReference type="RefSeq" id="WP_252085553.1">
    <property type="nucleotide sequence ID" value="NZ_CP092418.1"/>
</dbReference>
<reference evidence="2" key="1">
    <citation type="submission" date="2022-02" db="EMBL/GenBank/DDBJ databases">
        <title>Coral-associated bacteria.</title>
        <authorList>
            <person name="Tang K."/>
            <person name="Wang X."/>
        </authorList>
    </citation>
    <scope>NUCLEOTIDE SEQUENCE</scope>
    <source>
        <strain evidence="2">SCSIO 43006</strain>
    </source>
</reference>
<accession>A0ABY4VL95</accession>
<evidence type="ECO:0000313" key="2">
    <source>
        <dbReference type="EMBL" id="USD23207.1"/>
    </source>
</evidence>
<dbReference type="PANTHER" id="PTHR46520:SF1">
    <property type="entry name" value="SERINE BETA-LACTAMASE-LIKE PROTEIN LACTB, MITOCHONDRIAL"/>
    <property type="match status" value="1"/>
</dbReference>
<keyword evidence="3" id="KW-1185">Reference proteome</keyword>
<dbReference type="Gene3D" id="3.40.710.10">
    <property type="entry name" value="DD-peptidase/beta-lactamase superfamily"/>
    <property type="match status" value="1"/>
</dbReference>
<name>A0ABY4VL95_9GAMM</name>
<dbReference type="SUPFAM" id="SSF56601">
    <property type="entry name" value="beta-lactamase/transpeptidase-like"/>
    <property type="match status" value="1"/>
</dbReference>
<dbReference type="PANTHER" id="PTHR46520">
    <property type="entry name" value="SERINE BETA-LACTAMASE-LIKE PROTEIN LACTB, MITOCHONDRIAL"/>
    <property type="match status" value="1"/>
</dbReference>
<dbReference type="InterPro" id="IPR012338">
    <property type="entry name" value="Beta-lactam/transpept-like"/>
</dbReference>
<sequence>MEFGDMYKFIVFIASAALWLPLQSKGADSAPQQAKLLFEQAVSSDTVPGISVAVGDTNGTQWAKGFGYSDLESKVPMTKKTKLRIGSVSKVITAAALMRLVEQGVLNLDSEVRLLVPDWPETHPAISLRQLTNHTSGIRDYIIPHEFLSNVQYNNTLEALNIFKNDPLLFVPGSDQSYSTYNWTLLSAAMESAKGETFKEIVSTEVFEPLGLKRTTFDDAAPIIPSRQGAYSFFTGVLINSPEVNSSYKYAGGGILSTPKDVVKFALSHLKPGFLQEESISELFTNSKLSDGTETNIGIGWFLGGQDFLAGYNSEEYADIRRILEVHPNLLYHTGLSIGSTSVLILCPEHQRAVTVIKNVDLESSADLVALALKTLDLFHSNEQVK</sequence>
<feature type="domain" description="Beta-lactamase-related" evidence="1">
    <location>
        <begin position="37"/>
        <end position="363"/>
    </location>
</feature>